<keyword evidence="3" id="KW-1185">Reference proteome</keyword>
<dbReference type="EMBL" id="UYYB01098935">
    <property type="protein sequence ID" value="VDM77321.1"/>
    <property type="molecule type" value="Genomic_DNA"/>
</dbReference>
<feature type="compositionally biased region" description="Gly residues" evidence="1">
    <location>
        <begin position="48"/>
        <end position="58"/>
    </location>
</feature>
<proteinExistence type="predicted"/>
<evidence type="ECO:0000256" key="1">
    <source>
        <dbReference type="SAM" id="MobiDB-lite"/>
    </source>
</evidence>
<reference evidence="2 3" key="1">
    <citation type="submission" date="2018-11" db="EMBL/GenBank/DDBJ databases">
        <authorList>
            <consortium name="Pathogen Informatics"/>
        </authorList>
    </citation>
    <scope>NUCLEOTIDE SEQUENCE [LARGE SCALE GENOMIC DNA]</scope>
</reference>
<feature type="compositionally biased region" description="Gly residues" evidence="1">
    <location>
        <begin position="31"/>
        <end position="41"/>
    </location>
</feature>
<dbReference type="Proteomes" id="UP000270094">
    <property type="component" value="Unassembled WGS sequence"/>
</dbReference>
<feature type="compositionally biased region" description="Basic and acidic residues" evidence="1">
    <location>
        <begin position="7"/>
        <end position="20"/>
    </location>
</feature>
<organism evidence="2 3">
    <name type="scientific">Strongylus vulgaris</name>
    <name type="common">Blood worm</name>
    <dbReference type="NCBI Taxonomy" id="40348"/>
    <lineage>
        <taxon>Eukaryota</taxon>
        <taxon>Metazoa</taxon>
        <taxon>Ecdysozoa</taxon>
        <taxon>Nematoda</taxon>
        <taxon>Chromadorea</taxon>
        <taxon>Rhabditida</taxon>
        <taxon>Rhabditina</taxon>
        <taxon>Rhabditomorpha</taxon>
        <taxon>Strongyloidea</taxon>
        <taxon>Strongylidae</taxon>
        <taxon>Strongylus</taxon>
    </lineage>
</organism>
<evidence type="ECO:0000313" key="3">
    <source>
        <dbReference type="Proteomes" id="UP000270094"/>
    </source>
</evidence>
<sequence>MGRKWGRQAEEIANDKKDTGYKNSFSSNTGGNSGGWGGNGGDNSNTGGNSGGWGGNGGTSTAPPHSPSSGGSRWSAKQVEDKFRDFDVDHHGDEDGKLLIFRTVKLRALVKYNIGNGPR</sequence>
<accession>A0A3P7IWH2</accession>
<dbReference type="AlphaFoldDB" id="A0A3P7IWH2"/>
<gene>
    <name evidence="2" type="ORF">SVUK_LOCUS12319</name>
</gene>
<name>A0A3P7IWH2_STRVU</name>
<protein>
    <submittedName>
        <fullName evidence="2">Uncharacterized protein</fullName>
    </submittedName>
</protein>
<evidence type="ECO:0000313" key="2">
    <source>
        <dbReference type="EMBL" id="VDM77321.1"/>
    </source>
</evidence>
<feature type="region of interest" description="Disordered" evidence="1">
    <location>
        <begin position="1"/>
        <end position="77"/>
    </location>
</feature>